<dbReference type="Proteomes" id="UP000612055">
    <property type="component" value="Unassembled WGS sequence"/>
</dbReference>
<protein>
    <submittedName>
        <fullName evidence="2">Uncharacterized protein</fullName>
    </submittedName>
</protein>
<accession>A0A836C2U8</accession>
<proteinExistence type="predicted"/>
<keyword evidence="3" id="KW-1185">Reference proteome</keyword>
<dbReference type="AlphaFoldDB" id="A0A836C2U8"/>
<evidence type="ECO:0000256" key="1">
    <source>
        <dbReference type="SAM" id="MobiDB-lite"/>
    </source>
</evidence>
<comment type="caution">
    <text evidence="2">The sequence shown here is derived from an EMBL/GenBank/DDBJ whole genome shotgun (WGS) entry which is preliminary data.</text>
</comment>
<evidence type="ECO:0000313" key="2">
    <source>
        <dbReference type="EMBL" id="KAG2498145.1"/>
    </source>
</evidence>
<name>A0A836C2U8_9CHLO</name>
<gene>
    <name evidence="2" type="ORF">HYH03_003903</name>
</gene>
<feature type="compositionally biased region" description="Gly residues" evidence="1">
    <location>
        <begin position="364"/>
        <end position="377"/>
    </location>
</feature>
<reference evidence="2" key="1">
    <citation type="journal article" date="2020" name="bioRxiv">
        <title>Comparative genomics of Chlamydomonas.</title>
        <authorList>
            <person name="Craig R.J."/>
            <person name="Hasan A.R."/>
            <person name="Ness R.W."/>
            <person name="Keightley P.D."/>
        </authorList>
    </citation>
    <scope>NUCLEOTIDE SEQUENCE</scope>
    <source>
        <strain evidence="2">CCAP 11/70</strain>
    </source>
</reference>
<feature type="region of interest" description="Disordered" evidence="1">
    <location>
        <begin position="357"/>
        <end position="382"/>
    </location>
</feature>
<evidence type="ECO:0000313" key="3">
    <source>
        <dbReference type="Proteomes" id="UP000612055"/>
    </source>
</evidence>
<organism evidence="2 3">
    <name type="scientific">Edaphochlamys debaryana</name>
    <dbReference type="NCBI Taxonomy" id="47281"/>
    <lineage>
        <taxon>Eukaryota</taxon>
        <taxon>Viridiplantae</taxon>
        <taxon>Chlorophyta</taxon>
        <taxon>core chlorophytes</taxon>
        <taxon>Chlorophyceae</taxon>
        <taxon>CS clade</taxon>
        <taxon>Chlamydomonadales</taxon>
        <taxon>Chlamydomonadales incertae sedis</taxon>
        <taxon>Edaphochlamys</taxon>
    </lineage>
</organism>
<sequence>MAGRQALVKRLRDFMLTADSYDAEPDASARGTVLDLRLRAARDAVDEGLHQLGSKQWYKELYGKTAPSRIFWLAACADAGWAAWLLRRLQAIPALATASPSSSAQTLLASCEDLRFAFLKWTLPIKTMVLDGSQDWGRYGGLLAPMLDEALLTAVANAARSTAAYARHTGRLAEQAALGGSSADQEEQRAQCAARACEAVSAIASHCMSVAGQVLPALVIAATKGSGNNARQLAAPISQLTAALRDSQLPAAAAAAMLTYPGPNFHPTLGTGWGSGGGPSTHTQRPQKPFAVTYDLGEAICLLGSKALEGLLAMKHAGSAASAAGALDAALSHPDVGTLRLAMLEAVWAHAGMEPLSEQSDEGSYGGSDSGQGGSGGQDVQEGRWRRRLDWLRHERSTKNRVCEADGTSAGQLEGHHLTVVVAALGPWRRAKQIGASAPASLCLPCPSGVPPEVHMARLTARTAEALCRMSRGQGLSSYLPRPLWSFSQVNFSTLLMPGEPGDSADAEAAALPVGALPPWAEAAAWSLALHTQALAAEADGRCGNSVSSAQFDQRARSYPGCW</sequence>
<dbReference type="EMBL" id="JAEHOE010000011">
    <property type="protein sequence ID" value="KAG2498145.1"/>
    <property type="molecule type" value="Genomic_DNA"/>
</dbReference>